<proteinExistence type="predicted"/>
<dbReference type="HOGENOM" id="CLU_2470530_0_0_1"/>
<keyword evidence="2" id="KW-1185">Reference proteome</keyword>
<gene>
    <name evidence="1" type="ORF">M422DRAFT_30070</name>
</gene>
<dbReference type="Proteomes" id="UP000054279">
    <property type="component" value="Unassembled WGS sequence"/>
</dbReference>
<protein>
    <submittedName>
        <fullName evidence="1">Uncharacterized protein</fullName>
    </submittedName>
</protein>
<sequence>MSRRPKASRVFLYCCLIVPVTFYAGFALRGRRISPSEDSDNRAPVAAVIANPEERIKWLRDEQKNLEAKRLDIGRKIADLQQRTTGKQ</sequence>
<dbReference type="EMBL" id="KN837113">
    <property type="protein sequence ID" value="KIJ45219.1"/>
    <property type="molecule type" value="Genomic_DNA"/>
</dbReference>
<evidence type="ECO:0000313" key="2">
    <source>
        <dbReference type="Proteomes" id="UP000054279"/>
    </source>
</evidence>
<accession>A0A0C9VDT8</accession>
<name>A0A0C9VDT8_SPHS4</name>
<dbReference type="AlphaFoldDB" id="A0A0C9VDT8"/>
<reference evidence="1 2" key="1">
    <citation type="submission" date="2014-06" db="EMBL/GenBank/DDBJ databases">
        <title>Evolutionary Origins and Diversification of the Mycorrhizal Mutualists.</title>
        <authorList>
            <consortium name="DOE Joint Genome Institute"/>
            <consortium name="Mycorrhizal Genomics Consortium"/>
            <person name="Kohler A."/>
            <person name="Kuo A."/>
            <person name="Nagy L.G."/>
            <person name="Floudas D."/>
            <person name="Copeland A."/>
            <person name="Barry K.W."/>
            <person name="Cichocki N."/>
            <person name="Veneault-Fourrey C."/>
            <person name="LaButti K."/>
            <person name="Lindquist E.A."/>
            <person name="Lipzen A."/>
            <person name="Lundell T."/>
            <person name="Morin E."/>
            <person name="Murat C."/>
            <person name="Riley R."/>
            <person name="Ohm R."/>
            <person name="Sun H."/>
            <person name="Tunlid A."/>
            <person name="Henrissat B."/>
            <person name="Grigoriev I.V."/>
            <person name="Hibbett D.S."/>
            <person name="Martin F."/>
        </authorList>
    </citation>
    <scope>NUCLEOTIDE SEQUENCE [LARGE SCALE GENOMIC DNA]</scope>
    <source>
        <strain evidence="1 2">SS14</strain>
    </source>
</reference>
<evidence type="ECO:0000313" key="1">
    <source>
        <dbReference type="EMBL" id="KIJ45219.1"/>
    </source>
</evidence>
<organism evidence="1 2">
    <name type="scientific">Sphaerobolus stellatus (strain SS14)</name>
    <dbReference type="NCBI Taxonomy" id="990650"/>
    <lineage>
        <taxon>Eukaryota</taxon>
        <taxon>Fungi</taxon>
        <taxon>Dikarya</taxon>
        <taxon>Basidiomycota</taxon>
        <taxon>Agaricomycotina</taxon>
        <taxon>Agaricomycetes</taxon>
        <taxon>Phallomycetidae</taxon>
        <taxon>Geastrales</taxon>
        <taxon>Sphaerobolaceae</taxon>
        <taxon>Sphaerobolus</taxon>
    </lineage>
</organism>